<dbReference type="PRINTS" id="PR00019">
    <property type="entry name" value="LEURICHRPT"/>
</dbReference>
<keyword evidence="7" id="KW-1133">Transmembrane helix</keyword>
<dbReference type="Gene3D" id="3.80.10.10">
    <property type="entry name" value="Ribonuclease Inhibitor"/>
    <property type="match status" value="1"/>
</dbReference>
<sequence length="245" mass="27132">MKNVVQDEVGNSLQEYMETPIMNATYTDSVTVTMKAISMTLNKIPTNFVSIDLSGNKFEGEIPNVIGELHALRGLNLSHNRLSGPIPQSMGNLTNLESLDLSSNILIGRIPTELTDLNFLEVLNLSHNHLVGEIPQGKQFNTFFNDSYEGNLGLCGVQLSMKCNNGREQHSPSSPTLWREEKFGFGWKPVARGYGCGMVFGGGMGCCGLLIGKPQWLVRRVGGQLNKKVKKKTRMRTHENCSRMN</sequence>
<keyword evidence="6" id="KW-0677">Repeat</keyword>
<dbReference type="Pfam" id="PF00560">
    <property type="entry name" value="LRR_1"/>
    <property type="match status" value="4"/>
</dbReference>
<comment type="similarity">
    <text evidence="2">Belongs to the RLP family.</text>
</comment>
<keyword evidence="8" id="KW-0472">Membrane</keyword>
<dbReference type="FunFam" id="3.80.10.10:FF:000111">
    <property type="entry name" value="LRR receptor-like serine/threonine-protein kinase ERECTA"/>
    <property type="match status" value="1"/>
</dbReference>
<evidence type="ECO:0000256" key="2">
    <source>
        <dbReference type="ARBA" id="ARBA00009592"/>
    </source>
</evidence>
<keyword evidence="11" id="KW-0808">Transferase</keyword>
<dbReference type="PANTHER" id="PTHR27004">
    <property type="entry name" value="RECEPTOR-LIKE PROTEIN 12 ISOFORM X1"/>
    <property type="match status" value="1"/>
</dbReference>
<evidence type="ECO:0000256" key="1">
    <source>
        <dbReference type="ARBA" id="ARBA00004251"/>
    </source>
</evidence>
<comment type="subcellular location">
    <subcellularLocation>
        <location evidence="1">Cell membrane</location>
        <topology evidence="1">Single-pass type I membrane protein</topology>
    </subcellularLocation>
</comment>
<dbReference type="SUPFAM" id="SSF52058">
    <property type="entry name" value="L domain-like"/>
    <property type="match status" value="1"/>
</dbReference>
<evidence type="ECO:0000256" key="7">
    <source>
        <dbReference type="ARBA" id="ARBA00022989"/>
    </source>
</evidence>
<dbReference type="Proteomes" id="UP000053555">
    <property type="component" value="Unassembled WGS sequence"/>
</dbReference>
<dbReference type="PANTHER" id="PTHR27004:SF428">
    <property type="entry name" value="OS01G0160600 PROTEIN"/>
    <property type="match status" value="1"/>
</dbReference>
<evidence type="ECO:0000256" key="10">
    <source>
        <dbReference type="ARBA" id="ARBA00023180"/>
    </source>
</evidence>
<keyword evidence="10" id="KW-0325">Glycoprotein</keyword>
<evidence type="ECO:0000256" key="4">
    <source>
        <dbReference type="ARBA" id="ARBA00022614"/>
    </source>
</evidence>
<evidence type="ECO:0000313" key="11">
    <source>
        <dbReference type="EMBL" id="KHN23878.1"/>
    </source>
</evidence>
<dbReference type="EC" id="2.7.10.1" evidence="11"/>
<dbReference type="InterPro" id="IPR001611">
    <property type="entry name" value="Leu-rich_rpt"/>
</dbReference>
<accession>A0A0B2QVS6</accession>
<keyword evidence="3" id="KW-1003">Cell membrane</keyword>
<organism evidence="11">
    <name type="scientific">Glycine soja</name>
    <name type="common">Wild soybean</name>
    <dbReference type="NCBI Taxonomy" id="3848"/>
    <lineage>
        <taxon>Eukaryota</taxon>
        <taxon>Viridiplantae</taxon>
        <taxon>Streptophyta</taxon>
        <taxon>Embryophyta</taxon>
        <taxon>Tracheophyta</taxon>
        <taxon>Spermatophyta</taxon>
        <taxon>Magnoliopsida</taxon>
        <taxon>eudicotyledons</taxon>
        <taxon>Gunneridae</taxon>
        <taxon>Pentapetalae</taxon>
        <taxon>rosids</taxon>
        <taxon>fabids</taxon>
        <taxon>Fabales</taxon>
        <taxon>Fabaceae</taxon>
        <taxon>Papilionoideae</taxon>
        <taxon>50 kb inversion clade</taxon>
        <taxon>NPAAA clade</taxon>
        <taxon>indigoferoid/millettioid clade</taxon>
        <taxon>Phaseoleae</taxon>
        <taxon>Glycine</taxon>
        <taxon>Glycine subgen. Soja</taxon>
    </lineage>
</organism>
<evidence type="ECO:0000256" key="5">
    <source>
        <dbReference type="ARBA" id="ARBA00022692"/>
    </source>
</evidence>
<name>A0A0B2QVS6_GLYSO</name>
<keyword evidence="4" id="KW-0433">Leucine-rich repeat</keyword>
<protein>
    <submittedName>
        <fullName evidence="11">Receptor-like protein 12</fullName>
        <ecNumber evidence="11">2.7.10.1</ecNumber>
    </submittedName>
</protein>
<keyword evidence="9 11" id="KW-0675">Receptor</keyword>
<dbReference type="EMBL" id="KN655893">
    <property type="protein sequence ID" value="KHN23878.1"/>
    <property type="molecule type" value="Genomic_DNA"/>
</dbReference>
<evidence type="ECO:0000256" key="3">
    <source>
        <dbReference type="ARBA" id="ARBA00022475"/>
    </source>
</evidence>
<reference evidence="11" key="1">
    <citation type="submission" date="2014-07" db="EMBL/GenBank/DDBJ databases">
        <title>Identification of a novel salt tolerance gene in wild soybean by whole-genome sequencing.</title>
        <authorList>
            <person name="Lam H.-M."/>
            <person name="Qi X."/>
            <person name="Li M.-W."/>
            <person name="Liu X."/>
            <person name="Xie M."/>
            <person name="Ni M."/>
            <person name="Xu X."/>
        </authorList>
    </citation>
    <scope>NUCLEOTIDE SEQUENCE [LARGE SCALE GENOMIC DNA]</scope>
    <source>
        <tissue evidence="11">Root</tissue>
    </source>
</reference>
<dbReference type="GO" id="GO:0005886">
    <property type="term" value="C:plasma membrane"/>
    <property type="evidence" value="ECO:0007669"/>
    <property type="project" value="UniProtKB-SubCell"/>
</dbReference>
<keyword evidence="5" id="KW-0812">Transmembrane</keyword>
<evidence type="ECO:0000256" key="9">
    <source>
        <dbReference type="ARBA" id="ARBA00023170"/>
    </source>
</evidence>
<dbReference type="GO" id="GO:0004714">
    <property type="term" value="F:transmembrane receptor protein tyrosine kinase activity"/>
    <property type="evidence" value="ECO:0007669"/>
    <property type="project" value="UniProtKB-EC"/>
</dbReference>
<dbReference type="AlphaFoldDB" id="A0A0B2QVS6"/>
<dbReference type="InterPro" id="IPR032675">
    <property type="entry name" value="LRR_dom_sf"/>
</dbReference>
<gene>
    <name evidence="11" type="ORF">glysoja_028171</name>
</gene>
<evidence type="ECO:0000256" key="6">
    <source>
        <dbReference type="ARBA" id="ARBA00022737"/>
    </source>
</evidence>
<proteinExistence type="inferred from homology"/>
<evidence type="ECO:0000256" key="8">
    <source>
        <dbReference type="ARBA" id="ARBA00023136"/>
    </source>
</evidence>